<dbReference type="GO" id="GO:0005351">
    <property type="term" value="F:carbohydrate:proton symporter activity"/>
    <property type="evidence" value="ECO:0007669"/>
    <property type="project" value="TreeGrafter"/>
</dbReference>
<feature type="transmembrane region" description="Helical" evidence="9">
    <location>
        <begin position="131"/>
        <end position="150"/>
    </location>
</feature>
<comment type="similarity">
    <text evidence="2 7">Belongs to the major facilitator superfamily. Sugar transporter (TC 2.A.1.1) family.</text>
</comment>
<name>A0A135V459_9PEZI</name>
<feature type="transmembrane region" description="Helical" evidence="9">
    <location>
        <begin position="255"/>
        <end position="273"/>
    </location>
</feature>
<keyword evidence="10" id="KW-0732">Signal</keyword>
<dbReference type="EMBL" id="JFFI01000474">
    <property type="protein sequence ID" value="KXH67449.1"/>
    <property type="molecule type" value="Genomic_DNA"/>
</dbReference>
<evidence type="ECO:0000313" key="12">
    <source>
        <dbReference type="EMBL" id="KXH67449.1"/>
    </source>
</evidence>
<evidence type="ECO:0000256" key="6">
    <source>
        <dbReference type="ARBA" id="ARBA00023136"/>
    </source>
</evidence>
<dbReference type="PANTHER" id="PTHR48022:SF45">
    <property type="entry name" value="MAJOR FACILITATOR SUPERFAMILY (MFS) PROFILE DOMAIN-CONTAINING PROTEIN-RELATED"/>
    <property type="match status" value="1"/>
</dbReference>
<dbReference type="AlphaFoldDB" id="A0A135V459"/>
<feature type="transmembrane region" description="Helical" evidence="9">
    <location>
        <begin position="190"/>
        <end position="209"/>
    </location>
</feature>
<comment type="caution">
    <text evidence="12">The sequence shown here is derived from an EMBL/GenBank/DDBJ whole genome shotgun (WGS) entry which is preliminary data.</text>
</comment>
<keyword evidence="5 9" id="KW-1133">Transmembrane helix</keyword>
<evidence type="ECO:0000256" key="3">
    <source>
        <dbReference type="ARBA" id="ARBA00022448"/>
    </source>
</evidence>
<feature type="region of interest" description="Disordered" evidence="8">
    <location>
        <begin position="560"/>
        <end position="584"/>
    </location>
</feature>
<evidence type="ECO:0000259" key="11">
    <source>
        <dbReference type="PROSITE" id="PS50850"/>
    </source>
</evidence>
<evidence type="ECO:0000256" key="10">
    <source>
        <dbReference type="SAM" id="SignalP"/>
    </source>
</evidence>
<gene>
    <name evidence="12" type="ORF">CSAL01_02571</name>
</gene>
<keyword evidence="3 7" id="KW-0813">Transport</keyword>
<proteinExistence type="inferred from homology"/>
<protein>
    <recommendedName>
        <fullName evidence="11">Major facilitator superfamily (MFS) profile domain-containing protein</fullName>
    </recommendedName>
</protein>
<evidence type="ECO:0000256" key="9">
    <source>
        <dbReference type="SAM" id="Phobius"/>
    </source>
</evidence>
<dbReference type="InterPro" id="IPR005829">
    <property type="entry name" value="Sugar_transporter_CS"/>
</dbReference>
<feature type="transmembrane region" description="Helical" evidence="9">
    <location>
        <begin position="338"/>
        <end position="354"/>
    </location>
</feature>
<evidence type="ECO:0000256" key="7">
    <source>
        <dbReference type="RuleBase" id="RU003346"/>
    </source>
</evidence>
<feature type="transmembrane region" description="Helical" evidence="9">
    <location>
        <begin position="485"/>
        <end position="502"/>
    </location>
</feature>
<sequence length="584" mass="64020">MAISPLLLFSIFCSQPLHIADPYLNGEASSFGVWIMNLPLRPKLHPSPEEFGSQPCAHTSVPAMGANYFGQTGNALSVLQIALVVCPAFILFGYNQAGLGGLLTTEDWVKTFPQIDTVNTTGETKNANSTLQGFVVATFTIGALFGSLSCSWSGNAFGRRNVIFFAGVCTLIGEILECASFHLAQLIVGRLIVGFGVGQLSSIVPVWQSETSGAANRGRQVVLTGLFTCVGYVLESWINLGFWEFKTGPVTWRPPIAIAILFSLMLIGSIYFLPESPRWLVMKARSAEARSIIAAFRGLPEDSLEVQAEVAGIEHSLEETTQNAAKLSDMLKMGDDKLAYRFGLCILLQFYQQMSGSNLVSVYAPILFQQNLGMEPEQSKALAGGALTWKFLSSFLAFFAIDRFGRRAVFIFSGFGMAACMTCLAITTSFPKDNQAAQIAAGCFIYLFNTFVPIGFLGANFLYCTEIAPIRLRMAMSSISTANHWLWNFIVVMVTPVALNTIGYQYYIVYAVISACIPVSVYFLFPETMGRNLEEIELLFKESPSVFATVKFAKNRPIAMPQEFENDKPSQKADYVEKQTDDSA</sequence>
<organism evidence="12 13">
    <name type="scientific">Colletotrichum salicis</name>
    <dbReference type="NCBI Taxonomy" id="1209931"/>
    <lineage>
        <taxon>Eukaryota</taxon>
        <taxon>Fungi</taxon>
        <taxon>Dikarya</taxon>
        <taxon>Ascomycota</taxon>
        <taxon>Pezizomycotina</taxon>
        <taxon>Sordariomycetes</taxon>
        <taxon>Hypocreomycetidae</taxon>
        <taxon>Glomerellales</taxon>
        <taxon>Glomerellaceae</taxon>
        <taxon>Colletotrichum</taxon>
        <taxon>Colletotrichum acutatum species complex</taxon>
    </lineage>
</organism>
<evidence type="ECO:0000256" key="5">
    <source>
        <dbReference type="ARBA" id="ARBA00022989"/>
    </source>
</evidence>
<feature type="transmembrane region" description="Helical" evidence="9">
    <location>
        <begin position="439"/>
        <end position="464"/>
    </location>
</feature>
<dbReference type="GO" id="GO:0016020">
    <property type="term" value="C:membrane"/>
    <property type="evidence" value="ECO:0007669"/>
    <property type="project" value="UniProtKB-SubCell"/>
</dbReference>
<dbReference type="Proteomes" id="UP000070121">
    <property type="component" value="Unassembled WGS sequence"/>
</dbReference>
<dbReference type="SUPFAM" id="SSF103473">
    <property type="entry name" value="MFS general substrate transporter"/>
    <property type="match status" value="1"/>
</dbReference>
<evidence type="ECO:0000256" key="8">
    <source>
        <dbReference type="SAM" id="MobiDB-lite"/>
    </source>
</evidence>
<dbReference type="OrthoDB" id="6612291at2759"/>
<feature type="compositionally biased region" description="Basic and acidic residues" evidence="8">
    <location>
        <begin position="565"/>
        <end position="584"/>
    </location>
</feature>
<keyword evidence="4 9" id="KW-0812">Transmembrane</keyword>
<dbReference type="PRINTS" id="PR00171">
    <property type="entry name" value="SUGRTRNSPORT"/>
</dbReference>
<evidence type="ECO:0000256" key="2">
    <source>
        <dbReference type="ARBA" id="ARBA00010992"/>
    </source>
</evidence>
<accession>A0A135V459</accession>
<keyword evidence="6 9" id="KW-0472">Membrane</keyword>
<feature type="signal peptide" evidence="10">
    <location>
        <begin position="1"/>
        <end position="20"/>
    </location>
</feature>
<feature type="domain" description="Major facilitator superfamily (MFS) profile" evidence="11">
    <location>
        <begin position="81"/>
        <end position="529"/>
    </location>
</feature>
<evidence type="ECO:0000313" key="13">
    <source>
        <dbReference type="Proteomes" id="UP000070121"/>
    </source>
</evidence>
<feature type="transmembrane region" description="Helical" evidence="9">
    <location>
        <begin position="508"/>
        <end position="525"/>
    </location>
</feature>
<comment type="subcellular location">
    <subcellularLocation>
        <location evidence="1">Membrane</location>
        <topology evidence="1">Multi-pass membrane protein</topology>
    </subcellularLocation>
</comment>
<dbReference type="NCBIfam" id="TIGR00879">
    <property type="entry name" value="SP"/>
    <property type="match status" value="1"/>
</dbReference>
<dbReference type="PROSITE" id="PS00216">
    <property type="entry name" value="SUGAR_TRANSPORT_1"/>
    <property type="match status" value="1"/>
</dbReference>
<dbReference type="InterPro" id="IPR003663">
    <property type="entry name" value="Sugar/inositol_transpt"/>
</dbReference>
<dbReference type="InterPro" id="IPR005828">
    <property type="entry name" value="MFS_sugar_transport-like"/>
</dbReference>
<feature type="transmembrane region" description="Helical" evidence="9">
    <location>
        <begin position="162"/>
        <end position="184"/>
    </location>
</feature>
<evidence type="ECO:0000256" key="1">
    <source>
        <dbReference type="ARBA" id="ARBA00004141"/>
    </source>
</evidence>
<dbReference type="PROSITE" id="PS50850">
    <property type="entry name" value="MFS"/>
    <property type="match status" value="1"/>
</dbReference>
<keyword evidence="13" id="KW-1185">Reference proteome</keyword>
<dbReference type="Pfam" id="PF00083">
    <property type="entry name" value="Sugar_tr"/>
    <property type="match status" value="1"/>
</dbReference>
<dbReference type="InterPro" id="IPR020846">
    <property type="entry name" value="MFS_dom"/>
</dbReference>
<dbReference type="Gene3D" id="1.20.1250.20">
    <property type="entry name" value="MFS general substrate transporter like domains"/>
    <property type="match status" value="1"/>
</dbReference>
<feature type="transmembrane region" description="Helical" evidence="9">
    <location>
        <begin position="408"/>
        <end position="427"/>
    </location>
</feature>
<feature type="transmembrane region" description="Helical" evidence="9">
    <location>
        <begin position="381"/>
        <end position="401"/>
    </location>
</feature>
<reference evidence="12 13" key="1">
    <citation type="submission" date="2014-02" db="EMBL/GenBank/DDBJ databases">
        <title>The genome sequence of Colletotrichum salicis CBS 607.94.</title>
        <authorList>
            <person name="Baroncelli R."/>
            <person name="Thon M.R."/>
        </authorList>
    </citation>
    <scope>NUCLEOTIDE SEQUENCE [LARGE SCALE GENOMIC DNA]</scope>
    <source>
        <strain evidence="12 13">CBS 607.94</strain>
    </source>
</reference>
<dbReference type="PANTHER" id="PTHR48022">
    <property type="entry name" value="PLASTIDIC GLUCOSE TRANSPORTER 4"/>
    <property type="match status" value="1"/>
</dbReference>
<feature type="transmembrane region" description="Helical" evidence="9">
    <location>
        <begin position="221"/>
        <end position="243"/>
    </location>
</feature>
<dbReference type="FunFam" id="1.20.1250.20:FF:000090">
    <property type="entry name" value="MFS sugar transporter, putative"/>
    <property type="match status" value="1"/>
</dbReference>
<dbReference type="InterPro" id="IPR036259">
    <property type="entry name" value="MFS_trans_sf"/>
</dbReference>
<feature type="chain" id="PRO_5007805623" description="Major facilitator superfamily (MFS) profile domain-containing protein" evidence="10">
    <location>
        <begin position="21"/>
        <end position="584"/>
    </location>
</feature>
<dbReference type="InterPro" id="IPR050360">
    <property type="entry name" value="MFS_Sugar_Transporters"/>
</dbReference>
<evidence type="ECO:0000256" key="4">
    <source>
        <dbReference type="ARBA" id="ARBA00022692"/>
    </source>
</evidence>